<dbReference type="Proteomes" id="UP000261540">
    <property type="component" value="Unplaced"/>
</dbReference>
<dbReference type="GeneID" id="140593453"/>
<name>A0A3B3RMN2_9TELE</name>
<dbReference type="GO" id="GO:0031410">
    <property type="term" value="C:cytoplasmic vesicle"/>
    <property type="evidence" value="ECO:0007669"/>
    <property type="project" value="UniProtKB-KW"/>
</dbReference>
<keyword evidence="4" id="KW-0072">Autophagy</keyword>
<dbReference type="GO" id="GO:0045893">
    <property type="term" value="P:positive regulation of DNA-templated transcription"/>
    <property type="evidence" value="ECO:0007669"/>
    <property type="project" value="TreeGrafter"/>
</dbReference>
<reference evidence="11" key="2">
    <citation type="submission" date="2025-09" db="UniProtKB">
        <authorList>
            <consortium name="Ensembl"/>
        </authorList>
    </citation>
    <scope>IDENTIFICATION</scope>
</reference>
<evidence type="ECO:0000313" key="11">
    <source>
        <dbReference type="Ensembl" id="ENSPKIP00000019100.1"/>
    </source>
</evidence>
<dbReference type="GO" id="GO:0005776">
    <property type="term" value="C:autophagosome"/>
    <property type="evidence" value="ECO:0007669"/>
    <property type="project" value="UniProtKB-SubCell"/>
</dbReference>
<evidence type="ECO:0000256" key="6">
    <source>
        <dbReference type="ARBA" id="ARBA00023159"/>
    </source>
</evidence>
<evidence type="ECO:0000256" key="4">
    <source>
        <dbReference type="ARBA" id="ARBA00023006"/>
    </source>
</evidence>
<dbReference type="GeneTree" id="ENSGT00940000171971"/>
<keyword evidence="9" id="KW-0968">Cytoplasmic vesicle</keyword>
<dbReference type="PANTHER" id="PTHR31671">
    <property type="entry name" value="DIABETES AND OBESITY REGULATED, ISOFORM G"/>
    <property type="match status" value="1"/>
</dbReference>
<dbReference type="GO" id="GO:0016604">
    <property type="term" value="C:nuclear body"/>
    <property type="evidence" value="ECO:0007669"/>
    <property type="project" value="UniProtKB-SubCell"/>
</dbReference>
<keyword evidence="3" id="KW-0963">Cytoplasm</keyword>
<keyword evidence="6" id="KW-0010">Activator</keyword>
<evidence type="ECO:0000256" key="3">
    <source>
        <dbReference type="ARBA" id="ARBA00022490"/>
    </source>
</evidence>
<evidence type="ECO:0000256" key="10">
    <source>
        <dbReference type="ARBA" id="ARBA00034306"/>
    </source>
</evidence>
<evidence type="ECO:0000256" key="7">
    <source>
        <dbReference type="ARBA" id="ARBA00023163"/>
    </source>
</evidence>
<dbReference type="GO" id="GO:0005829">
    <property type="term" value="C:cytosol"/>
    <property type="evidence" value="ECO:0007669"/>
    <property type="project" value="UniProtKB-SubCell"/>
</dbReference>
<proteinExistence type="predicted"/>
<evidence type="ECO:0000313" key="12">
    <source>
        <dbReference type="Proteomes" id="UP000261540"/>
    </source>
</evidence>
<comment type="subcellular location">
    <subcellularLocation>
        <location evidence="2">Cytoplasm</location>
        <location evidence="2">Cytosol</location>
    </subcellularLocation>
    <subcellularLocation>
        <location evidence="1">Cytoplasmic vesicle</location>
        <location evidence="1">Autophagosome</location>
    </subcellularLocation>
    <subcellularLocation>
        <location evidence="10">Nucleus</location>
        <location evidence="10">Nuclear body</location>
    </subcellularLocation>
</comment>
<keyword evidence="12" id="KW-1185">Reference proteome</keyword>
<dbReference type="PANTHER" id="PTHR31671:SF4">
    <property type="entry name" value="SI:CH211-260E23.9"/>
    <property type="match status" value="1"/>
</dbReference>
<evidence type="ECO:0000256" key="8">
    <source>
        <dbReference type="ARBA" id="ARBA00023242"/>
    </source>
</evidence>
<dbReference type="Ensembl" id="ENSPKIT00000035943.1">
    <property type="protein sequence ID" value="ENSPKIP00000019100.1"/>
    <property type="gene ID" value="ENSPKIG00000004412.1"/>
</dbReference>
<accession>A0A3B3RMN2</accession>
<dbReference type="RefSeq" id="XP_072574311.1">
    <property type="nucleotide sequence ID" value="XM_072718210.1"/>
</dbReference>
<reference evidence="11" key="1">
    <citation type="submission" date="2025-08" db="UniProtKB">
        <authorList>
            <consortium name="Ensembl"/>
        </authorList>
    </citation>
    <scope>IDENTIFICATION</scope>
</reference>
<keyword evidence="7" id="KW-0804">Transcription</keyword>
<evidence type="ECO:0000256" key="9">
    <source>
        <dbReference type="ARBA" id="ARBA00023329"/>
    </source>
</evidence>
<protein>
    <submittedName>
        <fullName evidence="11">Uncharacterized protein</fullName>
    </submittedName>
</protein>
<dbReference type="AlphaFoldDB" id="A0A3B3RMN2"/>
<evidence type="ECO:0000256" key="2">
    <source>
        <dbReference type="ARBA" id="ARBA00004514"/>
    </source>
</evidence>
<evidence type="ECO:0000256" key="5">
    <source>
        <dbReference type="ARBA" id="ARBA00023015"/>
    </source>
</evidence>
<organism evidence="11 12">
    <name type="scientific">Paramormyrops kingsleyae</name>
    <dbReference type="NCBI Taxonomy" id="1676925"/>
    <lineage>
        <taxon>Eukaryota</taxon>
        <taxon>Metazoa</taxon>
        <taxon>Chordata</taxon>
        <taxon>Craniata</taxon>
        <taxon>Vertebrata</taxon>
        <taxon>Euteleostomi</taxon>
        <taxon>Actinopterygii</taxon>
        <taxon>Neopterygii</taxon>
        <taxon>Teleostei</taxon>
        <taxon>Osteoglossocephala</taxon>
        <taxon>Osteoglossomorpha</taxon>
        <taxon>Osteoglossiformes</taxon>
        <taxon>Mormyridae</taxon>
        <taxon>Paramormyrops</taxon>
    </lineage>
</organism>
<evidence type="ECO:0000256" key="1">
    <source>
        <dbReference type="ARBA" id="ARBA00004419"/>
    </source>
</evidence>
<keyword evidence="5" id="KW-0805">Transcription regulation</keyword>
<keyword evidence="8" id="KW-0539">Nucleus</keyword>
<dbReference type="Pfam" id="PF14839">
    <property type="entry name" value="DOR"/>
    <property type="match status" value="1"/>
</dbReference>
<dbReference type="GO" id="GO:0000045">
    <property type="term" value="P:autophagosome assembly"/>
    <property type="evidence" value="ECO:0007669"/>
    <property type="project" value="TreeGrafter"/>
</dbReference>
<sequence length="171" mass="20181">MFGKLLTQMFGKGDNADVIEANTAVEEDKVCEDVYELEDGEWVIINVHESHGLALPKVDSLEDLLIEHPSMSVYKMRRWKGQEQTETKEKEKCSQRLVPDRRQVPWRMMPWAKLLTPDVHLFNVQRARAYTERRKLTRGALHRKNLAKTRFSASEKRYGHFKQPPRHVYNY</sequence>
<dbReference type="InterPro" id="IPR029431">
    <property type="entry name" value="TP53INP"/>
</dbReference>